<feature type="domain" description="PAC" evidence="3">
    <location>
        <begin position="87"/>
        <end position="141"/>
    </location>
</feature>
<dbReference type="CDD" id="cd07043">
    <property type="entry name" value="STAS_anti-anti-sigma_factors"/>
    <property type="match status" value="1"/>
</dbReference>
<dbReference type="SUPFAM" id="SSF55785">
    <property type="entry name" value="PYP-like sensor domain (PAS domain)"/>
    <property type="match status" value="1"/>
</dbReference>
<dbReference type="InterPro" id="IPR036890">
    <property type="entry name" value="HATPase_C_sf"/>
</dbReference>
<dbReference type="PANTHER" id="PTHR43156">
    <property type="entry name" value="STAGE II SPORULATION PROTEIN E-RELATED"/>
    <property type="match status" value="1"/>
</dbReference>
<evidence type="ECO:0000256" key="1">
    <source>
        <dbReference type="ARBA" id="ARBA00022801"/>
    </source>
</evidence>
<dbReference type="Pfam" id="PF13581">
    <property type="entry name" value="HATPase_c_2"/>
    <property type="match status" value="1"/>
</dbReference>
<dbReference type="CDD" id="cd16936">
    <property type="entry name" value="HATPase_RsbW-like"/>
    <property type="match status" value="1"/>
</dbReference>
<dbReference type="PANTHER" id="PTHR43156:SF2">
    <property type="entry name" value="STAGE II SPORULATION PROTEIN E"/>
    <property type="match status" value="1"/>
</dbReference>
<dbReference type="InterPro" id="IPR036457">
    <property type="entry name" value="PPM-type-like_dom_sf"/>
</dbReference>
<organism evidence="5 6">
    <name type="scientific">Actinoplanes hulinensis</name>
    <dbReference type="NCBI Taxonomy" id="1144547"/>
    <lineage>
        <taxon>Bacteria</taxon>
        <taxon>Bacillati</taxon>
        <taxon>Actinomycetota</taxon>
        <taxon>Actinomycetes</taxon>
        <taxon>Micromonosporales</taxon>
        <taxon>Micromonosporaceae</taxon>
        <taxon>Actinoplanes</taxon>
    </lineage>
</organism>
<feature type="coiled-coil region" evidence="2">
    <location>
        <begin position="129"/>
        <end position="163"/>
    </location>
</feature>
<accession>A0ABS7B160</accession>
<dbReference type="Gene3D" id="3.30.750.24">
    <property type="entry name" value="STAS domain"/>
    <property type="match status" value="1"/>
</dbReference>
<dbReference type="SMART" id="SM00387">
    <property type="entry name" value="HATPase_c"/>
    <property type="match status" value="1"/>
</dbReference>
<dbReference type="PROSITE" id="PS50113">
    <property type="entry name" value="PAC"/>
    <property type="match status" value="1"/>
</dbReference>
<dbReference type="InterPro" id="IPR013656">
    <property type="entry name" value="PAS_4"/>
</dbReference>
<dbReference type="SUPFAM" id="SSF81606">
    <property type="entry name" value="PP2C-like"/>
    <property type="match status" value="1"/>
</dbReference>
<dbReference type="InterPro" id="IPR000700">
    <property type="entry name" value="PAS-assoc_C"/>
</dbReference>
<dbReference type="InterPro" id="IPR002645">
    <property type="entry name" value="STAS_dom"/>
</dbReference>
<evidence type="ECO:0000313" key="6">
    <source>
        <dbReference type="Proteomes" id="UP001519863"/>
    </source>
</evidence>
<gene>
    <name evidence="5" type="ORF">KZ829_13600</name>
</gene>
<keyword evidence="2" id="KW-0175">Coiled coil</keyword>
<dbReference type="InterPro" id="IPR035965">
    <property type="entry name" value="PAS-like_dom_sf"/>
</dbReference>
<keyword evidence="1" id="KW-0378">Hydrolase</keyword>
<dbReference type="Pfam" id="PF07228">
    <property type="entry name" value="SpoIIE"/>
    <property type="match status" value="1"/>
</dbReference>
<sequence>MVTSVNVPGAGELDAMMAAVDQLPFIVAVCEGPDLLLVACNAATRAVLPGRDILGRPIREVIADLAGQQYVDAYHEVYRTGEPVIGRQWRTHIDQPDGSALEMFATFTIVPWLDADGGRRGVIGAGFDVTELARTRLAAEAEADRLRRRYEQSRDVINALQRELLPAGLPVLPGLQVAASYLLADADTAAGGDWFDVVARPDGRVALVVGDVVGHGVTASGVMGQLRAVLQERLDAGAGIGEALAAADRFAGRVRAAYAATVCLALFDAATGELSYCTAGHPAPLLVPAGRDARYLPGTWGVPLGTGGTFPVRTERLAEGDLLLLYTDGILERPGSGRDGTLDSAVELAHVAADAAAGRALRDPETAAERVCTQTLELLVRTGGHADDITLLAAQRVPAVPELMIDLPAEAAALRGVRGRLAAWLAEVGASEHDVFALQHAVGELTTNAIEHGYGGDPRRDVVGIRAGLDRTGTVEVTVTDHGGWQAPQRQPARGRGLALTAQLVRSLRVEPGADGTVATVRHPLARPARLLVRFDEAAVVVPHGTEFTIAELPGGDEARVRLDGPVDAASAREVRRELLRRSRGGTVPMTVDLSGVSHLASAGVSALHQVAECHHDVEAPLVLVAATGSPAQRILGLVGLPSSTG</sequence>
<dbReference type="SMART" id="SM00331">
    <property type="entry name" value="PP2C_SIG"/>
    <property type="match status" value="1"/>
</dbReference>
<dbReference type="SUPFAM" id="SSF55874">
    <property type="entry name" value="ATPase domain of HSP90 chaperone/DNA topoisomerase II/histidine kinase"/>
    <property type="match status" value="1"/>
</dbReference>
<dbReference type="Pfam" id="PF01740">
    <property type="entry name" value="STAS"/>
    <property type="match status" value="1"/>
</dbReference>
<dbReference type="Pfam" id="PF08448">
    <property type="entry name" value="PAS_4"/>
    <property type="match status" value="1"/>
</dbReference>
<dbReference type="SUPFAM" id="SSF52091">
    <property type="entry name" value="SpoIIaa-like"/>
    <property type="match status" value="1"/>
</dbReference>
<dbReference type="PROSITE" id="PS50801">
    <property type="entry name" value="STAS"/>
    <property type="match status" value="1"/>
</dbReference>
<keyword evidence="6" id="KW-1185">Reference proteome</keyword>
<evidence type="ECO:0000259" key="3">
    <source>
        <dbReference type="PROSITE" id="PS50113"/>
    </source>
</evidence>
<name>A0ABS7B160_9ACTN</name>
<dbReference type="InterPro" id="IPR003594">
    <property type="entry name" value="HATPase_dom"/>
</dbReference>
<dbReference type="InterPro" id="IPR052016">
    <property type="entry name" value="Bact_Sigma-Reg"/>
</dbReference>
<proteinExistence type="predicted"/>
<dbReference type="Proteomes" id="UP001519863">
    <property type="component" value="Unassembled WGS sequence"/>
</dbReference>
<reference evidence="5 6" key="1">
    <citation type="journal article" date="2013" name="Antonie Van Leeuwenhoek">
        <title>Actinoplanes hulinensis sp. nov., a novel actinomycete isolated from soybean root (Glycine max (L.) Merr).</title>
        <authorList>
            <person name="Shen Y."/>
            <person name="Liu C."/>
            <person name="Wang X."/>
            <person name="Zhao J."/>
            <person name="Jia F."/>
            <person name="Zhang Y."/>
            <person name="Wang L."/>
            <person name="Yang D."/>
            <person name="Xiang W."/>
        </authorList>
    </citation>
    <scope>NUCLEOTIDE SEQUENCE [LARGE SCALE GENOMIC DNA]</scope>
    <source>
        <strain evidence="5 6">NEAU-M9</strain>
    </source>
</reference>
<dbReference type="Gene3D" id="3.60.40.10">
    <property type="entry name" value="PPM-type phosphatase domain"/>
    <property type="match status" value="1"/>
</dbReference>
<dbReference type="EMBL" id="JAHXZI010000006">
    <property type="protein sequence ID" value="MBW6434773.1"/>
    <property type="molecule type" value="Genomic_DNA"/>
</dbReference>
<evidence type="ECO:0000259" key="4">
    <source>
        <dbReference type="PROSITE" id="PS50801"/>
    </source>
</evidence>
<dbReference type="InterPro" id="IPR001932">
    <property type="entry name" value="PPM-type_phosphatase-like_dom"/>
</dbReference>
<dbReference type="Gene3D" id="3.30.565.10">
    <property type="entry name" value="Histidine kinase-like ATPase, C-terminal domain"/>
    <property type="match status" value="1"/>
</dbReference>
<dbReference type="InterPro" id="IPR036513">
    <property type="entry name" value="STAS_dom_sf"/>
</dbReference>
<protein>
    <submittedName>
        <fullName evidence="5">SpoIIE family protein phosphatase</fullName>
    </submittedName>
</protein>
<evidence type="ECO:0000256" key="2">
    <source>
        <dbReference type="SAM" id="Coils"/>
    </source>
</evidence>
<evidence type="ECO:0000313" key="5">
    <source>
        <dbReference type="EMBL" id="MBW6434773.1"/>
    </source>
</evidence>
<dbReference type="Gene3D" id="3.30.450.20">
    <property type="entry name" value="PAS domain"/>
    <property type="match status" value="1"/>
</dbReference>
<feature type="domain" description="STAS" evidence="4">
    <location>
        <begin position="561"/>
        <end position="646"/>
    </location>
</feature>
<comment type="caution">
    <text evidence="5">The sequence shown here is derived from an EMBL/GenBank/DDBJ whole genome shotgun (WGS) entry which is preliminary data.</text>
</comment>